<dbReference type="RefSeq" id="WP_012831264.1">
    <property type="nucleotide sequence ID" value="NC_013440.1"/>
</dbReference>
<name>D0LMI5_HALO1</name>
<dbReference type="Gene3D" id="1.10.10.10">
    <property type="entry name" value="Winged helix-like DNA-binding domain superfamily/Winged helix DNA-binding domain"/>
    <property type="match status" value="1"/>
</dbReference>
<dbReference type="InterPro" id="IPR039425">
    <property type="entry name" value="RNA_pol_sigma-70-like"/>
</dbReference>
<dbReference type="STRING" id="502025.Hoch_6197"/>
<dbReference type="InterPro" id="IPR036388">
    <property type="entry name" value="WH-like_DNA-bd_sf"/>
</dbReference>
<dbReference type="AlphaFoldDB" id="D0LMI5"/>
<proteinExistence type="predicted"/>
<dbReference type="InterPro" id="IPR013324">
    <property type="entry name" value="RNA_pol_sigma_r3/r4-like"/>
</dbReference>
<dbReference type="EMBL" id="CP001804">
    <property type="protein sequence ID" value="ACY18672.1"/>
    <property type="molecule type" value="Genomic_DNA"/>
</dbReference>
<dbReference type="HOGENOM" id="CLU_102127_0_0_7"/>
<dbReference type="SUPFAM" id="SSF88659">
    <property type="entry name" value="Sigma3 and sigma4 domains of RNA polymerase sigma factors"/>
    <property type="match status" value="1"/>
</dbReference>
<feature type="domain" description="RNA polymerase sigma-70 ECF-like HTH" evidence="4">
    <location>
        <begin position="3"/>
        <end position="174"/>
    </location>
</feature>
<keyword evidence="3" id="KW-0804">Transcription</keyword>
<dbReference type="OrthoDB" id="278371at2"/>
<evidence type="ECO:0000259" key="4">
    <source>
        <dbReference type="Pfam" id="PF07638"/>
    </source>
</evidence>
<dbReference type="InterPro" id="IPR014284">
    <property type="entry name" value="RNA_pol_sigma-70_dom"/>
</dbReference>
<evidence type="ECO:0000313" key="5">
    <source>
        <dbReference type="EMBL" id="ACY18672.1"/>
    </source>
</evidence>
<evidence type="ECO:0000256" key="1">
    <source>
        <dbReference type="ARBA" id="ARBA00023015"/>
    </source>
</evidence>
<evidence type="ECO:0000313" key="6">
    <source>
        <dbReference type="Proteomes" id="UP000001880"/>
    </source>
</evidence>
<keyword evidence="2" id="KW-0731">Sigma factor</keyword>
<dbReference type="KEGG" id="hoh:Hoch_6197"/>
<organism evidence="5 6">
    <name type="scientific">Haliangium ochraceum (strain DSM 14365 / JCM 11303 / SMP-2)</name>
    <dbReference type="NCBI Taxonomy" id="502025"/>
    <lineage>
        <taxon>Bacteria</taxon>
        <taxon>Pseudomonadati</taxon>
        <taxon>Myxococcota</taxon>
        <taxon>Polyangia</taxon>
        <taxon>Haliangiales</taxon>
        <taxon>Kofleriaceae</taxon>
        <taxon>Haliangium</taxon>
    </lineage>
</organism>
<dbReference type="eggNOG" id="COG1595">
    <property type="taxonomic scope" value="Bacteria"/>
</dbReference>
<dbReference type="PANTHER" id="PTHR43133">
    <property type="entry name" value="RNA POLYMERASE ECF-TYPE SIGMA FACTO"/>
    <property type="match status" value="1"/>
</dbReference>
<protein>
    <submittedName>
        <fullName evidence="5">RNA polymerase, sigma-24 subunit, ECF subfamily</fullName>
    </submittedName>
</protein>
<accession>D0LMI5</accession>
<sequence>MSKQPDPPAPAARFEQAYERLRRLAERQYFHGSSPSATLQATALVHEVFLRIASDDERQYNDEEHFLAVAATAMRQVVIDNVRRRKASKRGGDWARVTLQDVALSPGRGAVDLLVLDDILSRLDELEPRQARIVELRVFAGMTVPEVARVLGVAVTTVEKAWRRARAWIRMELHGADES</sequence>
<dbReference type="Proteomes" id="UP000001880">
    <property type="component" value="Chromosome"/>
</dbReference>
<dbReference type="NCBIfam" id="TIGR02999">
    <property type="entry name" value="Sig-70_X6"/>
    <property type="match status" value="1"/>
</dbReference>
<dbReference type="Pfam" id="PF07638">
    <property type="entry name" value="Sigma70_ECF"/>
    <property type="match status" value="1"/>
</dbReference>
<keyword evidence="1" id="KW-0805">Transcription regulation</keyword>
<gene>
    <name evidence="5" type="ordered locus">Hoch_6197</name>
</gene>
<dbReference type="PANTHER" id="PTHR43133:SF39">
    <property type="entry name" value="SIMILAR TO RNA POLYMERASE SIGMA-E FACTOR"/>
    <property type="match status" value="1"/>
</dbReference>
<dbReference type="GO" id="GO:0016987">
    <property type="term" value="F:sigma factor activity"/>
    <property type="evidence" value="ECO:0007669"/>
    <property type="project" value="UniProtKB-KW"/>
</dbReference>
<evidence type="ECO:0000256" key="3">
    <source>
        <dbReference type="ARBA" id="ARBA00023163"/>
    </source>
</evidence>
<reference evidence="5 6" key="1">
    <citation type="journal article" date="2010" name="Stand. Genomic Sci.">
        <title>Complete genome sequence of Haliangium ochraceum type strain (SMP-2).</title>
        <authorList>
            <consortium name="US DOE Joint Genome Institute (JGI-PGF)"/>
            <person name="Ivanova N."/>
            <person name="Daum C."/>
            <person name="Lang E."/>
            <person name="Abt B."/>
            <person name="Kopitz M."/>
            <person name="Saunders E."/>
            <person name="Lapidus A."/>
            <person name="Lucas S."/>
            <person name="Glavina Del Rio T."/>
            <person name="Nolan M."/>
            <person name="Tice H."/>
            <person name="Copeland A."/>
            <person name="Cheng J.F."/>
            <person name="Chen F."/>
            <person name="Bruce D."/>
            <person name="Goodwin L."/>
            <person name="Pitluck S."/>
            <person name="Mavromatis K."/>
            <person name="Pati A."/>
            <person name="Mikhailova N."/>
            <person name="Chen A."/>
            <person name="Palaniappan K."/>
            <person name="Land M."/>
            <person name="Hauser L."/>
            <person name="Chang Y.J."/>
            <person name="Jeffries C.D."/>
            <person name="Detter J.C."/>
            <person name="Brettin T."/>
            <person name="Rohde M."/>
            <person name="Goker M."/>
            <person name="Bristow J."/>
            <person name="Markowitz V."/>
            <person name="Eisen J.A."/>
            <person name="Hugenholtz P."/>
            <person name="Kyrpides N.C."/>
            <person name="Klenk H.P."/>
        </authorList>
    </citation>
    <scope>NUCLEOTIDE SEQUENCE [LARGE SCALE GENOMIC DNA]</scope>
    <source>
        <strain evidence="6">DSM 14365 / CIP 107738 / JCM 11303 / AJ 13395 / SMP-2</strain>
    </source>
</reference>
<evidence type="ECO:0000256" key="2">
    <source>
        <dbReference type="ARBA" id="ARBA00023082"/>
    </source>
</evidence>
<keyword evidence="6" id="KW-1185">Reference proteome</keyword>
<dbReference type="InterPro" id="IPR053812">
    <property type="entry name" value="HTH_Sigma70_ECF-like"/>
</dbReference>
<dbReference type="NCBIfam" id="TIGR02937">
    <property type="entry name" value="sigma70-ECF"/>
    <property type="match status" value="1"/>
</dbReference>
<dbReference type="GO" id="GO:0006352">
    <property type="term" value="P:DNA-templated transcription initiation"/>
    <property type="evidence" value="ECO:0007669"/>
    <property type="project" value="InterPro"/>
</dbReference>
<dbReference type="InterPro" id="IPR011517">
    <property type="entry name" value="RNA_pol_sigma70_ECF-like"/>
</dbReference>